<name>A0A2V1K609_9ACTO</name>
<evidence type="ECO:0000256" key="2">
    <source>
        <dbReference type="SAM" id="Phobius"/>
    </source>
</evidence>
<comment type="caution">
    <text evidence="4">The sequence shown here is derived from an EMBL/GenBank/DDBJ whole genome shotgun (WGS) entry which is preliminary data.</text>
</comment>
<sequence length="931" mass="97665">MKPIHTRAKRTAALGEAAVPSLAKRMAALLSALVCSLAMVTSMAVPAAADAGDPYPCGSFAGANNDASAIGWLGNGHGATVCLGGSFYVPNGIDTTYGFGIYNNAPTTWENAEGYLPALVTGFEADGAQVSITNFGDKVTMGGNDYVLIFSRVSITNPTDAEIALDPQPAAGMVELSSAGNEVAPSETVSHDYVVAADRFANGYAWPDAGQLAEVGGYDDHYAHMKDFWDSQISELAMPNLPDERLVEAYLSGFIYTQISRSGYALNTGTNGYHQEFNHDVTGILAGLFNRGYFKDAHALLDQASASLSTPAQYSDGYWTYPWLWSVYYRKTGDLDFLKARFATPGPQGEDVNPSIKSTAHRIADDRTGPNGIMGASGNADALGYFTTDNYVALLGLASYRYLAEAVGDSAEAEWADAEFNELLEAVDATLAETIETYDLDYIPCSILQPNTTNSCADPAMAGWAGPGVYYNYAWNGYLLGADLGAPDGIAAGDWADKTFDWGFALTRNVLPQDTFGGYGGQGFYSTAYNAAYGSWGLAGTKYRDQAIQSYLFMIENSQAGPYSWWEGADWPSQSTPWIGNHPKSGGGSSPHSWGIELGNQALIDSVVTQRVDGTIIVGRGVPNAWVVGDEAFGVTNYPISYGNRMNVDIVPAGTSVTVNVSGAVNAPIQVHLPAAIGNIASTSAGSFDSEAGTVTLPSGTSSVVITFQNTPSTERPRPDAIEAPPAEPSTLAPILETVSPEAAAAGDEVTLTGANFGETQDASHVRFTNNGINWGDPGDEADFEVVSWSDTKIVYKVPEPSKGYEVTPGTPATMKVVTPFGVSSSLEIDIVAETPTPTDPATDPTDPTAEPTDPTTDPTGNPSDPTDSSSDPTAGTTDPATAGPGEPTGGAAAPSPDRMPNTGANALPLILGAALLLGLGVAIVLRSRRR</sequence>
<feature type="region of interest" description="Disordered" evidence="1">
    <location>
        <begin position="835"/>
        <end position="905"/>
    </location>
</feature>
<feature type="transmembrane region" description="Helical" evidence="2">
    <location>
        <begin position="907"/>
        <end position="926"/>
    </location>
</feature>
<keyword evidence="2" id="KW-0812">Transmembrane</keyword>
<dbReference type="Gene3D" id="2.60.40.10">
    <property type="entry name" value="Immunoglobulins"/>
    <property type="match status" value="1"/>
</dbReference>
<evidence type="ECO:0000313" key="4">
    <source>
        <dbReference type="EMBL" id="PWF25663.1"/>
    </source>
</evidence>
<dbReference type="AlphaFoldDB" id="A0A2V1K609"/>
<dbReference type="SUPFAM" id="SSF81296">
    <property type="entry name" value="E set domains"/>
    <property type="match status" value="1"/>
</dbReference>
<dbReference type="InterPro" id="IPR013783">
    <property type="entry name" value="Ig-like_fold"/>
</dbReference>
<dbReference type="SUPFAM" id="SSF48208">
    <property type="entry name" value="Six-hairpin glycosidases"/>
    <property type="match status" value="1"/>
</dbReference>
<dbReference type="EMBL" id="QETB01000005">
    <property type="protein sequence ID" value="PWF25663.1"/>
    <property type="molecule type" value="Genomic_DNA"/>
</dbReference>
<evidence type="ECO:0000256" key="1">
    <source>
        <dbReference type="SAM" id="MobiDB-lite"/>
    </source>
</evidence>
<keyword evidence="2" id="KW-0472">Membrane</keyword>
<keyword evidence="5" id="KW-1185">Reference proteome</keyword>
<evidence type="ECO:0000313" key="5">
    <source>
        <dbReference type="Proteomes" id="UP000245283"/>
    </source>
</evidence>
<gene>
    <name evidence="4" type="ORF">DD236_09425</name>
</gene>
<dbReference type="GO" id="GO:0005975">
    <property type="term" value="P:carbohydrate metabolic process"/>
    <property type="evidence" value="ECO:0007669"/>
    <property type="project" value="InterPro"/>
</dbReference>
<proteinExistence type="predicted"/>
<feature type="signal peptide" evidence="3">
    <location>
        <begin position="1"/>
        <end position="47"/>
    </location>
</feature>
<evidence type="ECO:0000256" key="3">
    <source>
        <dbReference type="SAM" id="SignalP"/>
    </source>
</evidence>
<dbReference type="InterPro" id="IPR008928">
    <property type="entry name" value="6-hairpin_glycosidase_sf"/>
</dbReference>
<keyword evidence="3" id="KW-0732">Signal</keyword>
<organism evidence="4 5">
    <name type="scientific">Ancrocorticia populi</name>
    <dbReference type="NCBI Taxonomy" id="2175228"/>
    <lineage>
        <taxon>Bacteria</taxon>
        <taxon>Bacillati</taxon>
        <taxon>Actinomycetota</taxon>
        <taxon>Actinomycetes</taxon>
        <taxon>Actinomycetales</taxon>
        <taxon>Actinomycetaceae</taxon>
        <taxon>Ancrocorticia</taxon>
    </lineage>
</organism>
<accession>A0A2V1K609</accession>
<protein>
    <recommendedName>
        <fullName evidence="6">Gram-positive cocci surface proteins LPxTG domain-containing protein</fullName>
    </recommendedName>
</protein>
<keyword evidence="2" id="KW-1133">Transmembrane helix</keyword>
<dbReference type="RefSeq" id="WP_133246088.1">
    <property type="nucleotide sequence ID" value="NZ_QETB01000005.1"/>
</dbReference>
<dbReference type="CDD" id="cd00102">
    <property type="entry name" value="IPT"/>
    <property type="match status" value="1"/>
</dbReference>
<feature type="compositionally biased region" description="Low complexity" evidence="1">
    <location>
        <begin position="835"/>
        <end position="895"/>
    </location>
</feature>
<dbReference type="InterPro" id="IPR014756">
    <property type="entry name" value="Ig_E-set"/>
</dbReference>
<dbReference type="OrthoDB" id="504962at2"/>
<evidence type="ECO:0008006" key="6">
    <source>
        <dbReference type="Google" id="ProtNLM"/>
    </source>
</evidence>
<dbReference type="Proteomes" id="UP000245283">
    <property type="component" value="Unassembled WGS sequence"/>
</dbReference>
<reference evidence="5" key="1">
    <citation type="submission" date="2018-05" db="EMBL/GenBank/DDBJ databases">
        <authorList>
            <person name="Li Y."/>
        </authorList>
    </citation>
    <scope>NUCLEOTIDE SEQUENCE [LARGE SCALE GENOMIC DNA]</scope>
    <source>
        <strain evidence="5">sk1b4</strain>
    </source>
</reference>
<feature type="chain" id="PRO_5039560543" description="Gram-positive cocci surface proteins LPxTG domain-containing protein" evidence="3">
    <location>
        <begin position="48"/>
        <end position="931"/>
    </location>
</feature>